<feature type="region of interest" description="Disordered" evidence="14">
    <location>
        <begin position="1"/>
        <end position="27"/>
    </location>
</feature>
<dbReference type="NCBIfam" id="TIGR00328">
    <property type="entry name" value="flhB"/>
    <property type="match status" value="1"/>
</dbReference>
<sequence>MAEESDLEKTEEATPRRLEQAREEGQVPQSRELSTFLVMMTGVAGLWVMGQWVSSRIVSLVKGGLSFEPELARDTVLMVANLRDVLAEAVLTVAPVFAVLMAAAVAAPILMGGMVFSPKALQFKFERMDPLKGLGKMFSVHGAAELVKALLKAFLVGGVGAWAIWREKDQMLALMSQPLAASLNDFAHIVLFSALLVVSSLALLAVLDVPFQLWQYHDKLKMTKEQVRQENKESEGDPQLKARIRQAQREMSRRRMMSEVPKADVVVTNPTHYAVALRYDAGRMGAPVVVAKGADLTAQKIREIAAEHNVPTLEAPPLARALFAHCDIDQAVPAALYTAVAEVMAYVYQLNQWLAGGGQVPEAPQTLPVPADMDPGASRA</sequence>
<evidence type="ECO:0000256" key="1">
    <source>
        <dbReference type="ARBA" id="ARBA00004651"/>
    </source>
</evidence>
<keyword evidence="9 13" id="KW-1133">Transmembrane helix</keyword>
<dbReference type="GO" id="GO:0044780">
    <property type="term" value="P:bacterial-type flagellum assembly"/>
    <property type="evidence" value="ECO:0007669"/>
    <property type="project" value="InterPro"/>
</dbReference>
<feature type="compositionally biased region" description="Basic and acidic residues" evidence="14">
    <location>
        <begin position="7"/>
        <end position="25"/>
    </location>
</feature>
<proteinExistence type="inferred from homology"/>
<feature type="transmembrane region" description="Helical" evidence="13">
    <location>
        <begin position="185"/>
        <end position="207"/>
    </location>
</feature>
<dbReference type="Proteomes" id="UP000319502">
    <property type="component" value="Unassembled WGS sequence"/>
</dbReference>
<feature type="transmembrane region" description="Helical" evidence="13">
    <location>
        <begin position="33"/>
        <end position="53"/>
    </location>
</feature>
<keyword evidence="8 13" id="KW-0653">Protein transport</keyword>
<dbReference type="RefSeq" id="WP_144309569.1">
    <property type="nucleotide sequence ID" value="NZ_VMNK01000007.1"/>
</dbReference>
<reference evidence="15 16" key="1">
    <citation type="submission" date="2019-07" db="EMBL/GenBank/DDBJ databases">
        <title>The pathways for chlorine oxyanion respiration interact through the shared metabolite chlorate.</title>
        <authorList>
            <person name="Barnum T.P."/>
            <person name="Cheng Y."/>
            <person name="Hill K.A."/>
            <person name="Lucas L.N."/>
            <person name="Carlson H.K."/>
            <person name="Coates J.D."/>
        </authorList>
    </citation>
    <scope>NUCLEOTIDE SEQUENCE [LARGE SCALE GENOMIC DNA]</scope>
    <source>
        <strain evidence="15 16">SFB-3</strain>
    </source>
</reference>
<keyword evidence="15" id="KW-0282">Flagellum</keyword>
<evidence type="ECO:0000256" key="6">
    <source>
        <dbReference type="ARBA" id="ARBA00022692"/>
    </source>
</evidence>
<dbReference type="EMBL" id="VMNK01000007">
    <property type="protein sequence ID" value="TVO57334.1"/>
    <property type="molecule type" value="Genomic_DNA"/>
</dbReference>
<comment type="subcellular location">
    <subcellularLocation>
        <location evidence="1">Cell membrane</location>
        <topology evidence="1">Multi-pass membrane protein</topology>
    </subcellularLocation>
</comment>
<dbReference type="Pfam" id="PF01312">
    <property type="entry name" value="Bac_export_2"/>
    <property type="match status" value="1"/>
</dbReference>
<gene>
    <name evidence="13 15" type="primary">flhB</name>
    <name evidence="15" type="ORF">FHP91_10650</name>
</gene>
<keyword evidence="15" id="KW-0969">Cilium</keyword>
<dbReference type="InterPro" id="IPR006135">
    <property type="entry name" value="T3SS_substrate_exporter"/>
</dbReference>
<evidence type="ECO:0000256" key="7">
    <source>
        <dbReference type="ARBA" id="ARBA00022795"/>
    </source>
</evidence>
<evidence type="ECO:0000256" key="4">
    <source>
        <dbReference type="ARBA" id="ARBA00022448"/>
    </source>
</evidence>
<evidence type="ECO:0000313" key="16">
    <source>
        <dbReference type="Proteomes" id="UP000319502"/>
    </source>
</evidence>
<protein>
    <recommendedName>
        <fullName evidence="3 13">Flagellar biosynthetic protein FlhB</fullName>
    </recommendedName>
</protein>
<feature type="transmembrane region" description="Helical" evidence="13">
    <location>
        <begin position="138"/>
        <end position="165"/>
    </location>
</feature>
<dbReference type="GO" id="GO:0009306">
    <property type="term" value="P:protein secretion"/>
    <property type="evidence" value="ECO:0007669"/>
    <property type="project" value="InterPro"/>
</dbReference>
<dbReference type="InterPro" id="IPR006136">
    <property type="entry name" value="FlhB"/>
</dbReference>
<keyword evidence="11 13" id="KW-1006">Bacterial flagellum protein export</keyword>
<dbReference type="AlphaFoldDB" id="A0A557QWN9"/>
<evidence type="ECO:0000256" key="12">
    <source>
        <dbReference type="ARBA" id="ARBA00025078"/>
    </source>
</evidence>
<comment type="similarity">
    <text evidence="2 13">Belongs to the type III secretion exporter family.</text>
</comment>
<dbReference type="Gene3D" id="3.40.1690.10">
    <property type="entry name" value="secretion proteins EscU"/>
    <property type="match status" value="1"/>
</dbReference>
<keyword evidence="15" id="KW-0966">Cell projection</keyword>
<keyword evidence="16" id="KW-1185">Reference proteome</keyword>
<name>A0A557QWN9_9RHOO</name>
<evidence type="ECO:0000256" key="14">
    <source>
        <dbReference type="SAM" id="MobiDB-lite"/>
    </source>
</evidence>
<evidence type="ECO:0000313" key="15">
    <source>
        <dbReference type="EMBL" id="TVO57334.1"/>
    </source>
</evidence>
<evidence type="ECO:0000256" key="13">
    <source>
        <dbReference type="RuleBase" id="RU364091"/>
    </source>
</evidence>
<evidence type="ECO:0000256" key="10">
    <source>
        <dbReference type="ARBA" id="ARBA00023136"/>
    </source>
</evidence>
<organism evidence="15 16">
    <name type="scientific">Denitromonas halophila</name>
    <dbReference type="NCBI Taxonomy" id="1629404"/>
    <lineage>
        <taxon>Bacteria</taxon>
        <taxon>Pseudomonadati</taxon>
        <taxon>Pseudomonadota</taxon>
        <taxon>Betaproteobacteria</taxon>
        <taxon>Rhodocyclales</taxon>
        <taxon>Zoogloeaceae</taxon>
        <taxon>Denitromonas</taxon>
    </lineage>
</organism>
<dbReference type="GO" id="GO:0005886">
    <property type="term" value="C:plasma membrane"/>
    <property type="evidence" value="ECO:0007669"/>
    <property type="project" value="UniProtKB-SubCell"/>
</dbReference>
<keyword evidence="4 13" id="KW-0813">Transport</keyword>
<dbReference type="PANTHER" id="PTHR30531:SF12">
    <property type="entry name" value="FLAGELLAR BIOSYNTHETIC PROTEIN FLHB"/>
    <property type="match status" value="1"/>
</dbReference>
<keyword evidence="7 13" id="KW-1005">Bacterial flagellum biogenesis</keyword>
<evidence type="ECO:0000256" key="11">
    <source>
        <dbReference type="ARBA" id="ARBA00023225"/>
    </source>
</evidence>
<keyword evidence="6 13" id="KW-0812">Transmembrane</keyword>
<evidence type="ECO:0000256" key="8">
    <source>
        <dbReference type="ARBA" id="ARBA00022927"/>
    </source>
</evidence>
<keyword evidence="5 13" id="KW-1003">Cell membrane</keyword>
<dbReference type="PRINTS" id="PR00950">
    <property type="entry name" value="TYPE3IMSPROT"/>
</dbReference>
<dbReference type="PANTHER" id="PTHR30531">
    <property type="entry name" value="FLAGELLAR BIOSYNTHETIC PROTEIN FLHB"/>
    <property type="match status" value="1"/>
</dbReference>
<dbReference type="FunFam" id="3.40.1690.10:FF:000001">
    <property type="entry name" value="Flagellar biosynthetic protein FlhB"/>
    <property type="match status" value="1"/>
</dbReference>
<evidence type="ECO:0000256" key="2">
    <source>
        <dbReference type="ARBA" id="ARBA00010690"/>
    </source>
</evidence>
<comment type="caution">
    <text evidence="15">The sequence shown here is derived from an EMBL/GenBank/DDBJ whole genome shotgun (WGS) entry which is preliminary data.</text>
</comment>
<feature type="transmembrane region" description="Helical" evidence="13">
    <location>
        <begin position="93"/>
        <end position="117"/>
    </location>
</feature>
<dbReference type="InterPro" id="IPR029025">
    <property type="entry name" value="T3SS_substrate_exporter_C"/>
</dbReference>
<accession>A0A557QWN9</accession>
<evidence type="ECO:0000256" key="5">
    <source>
        <dbReference type="ARBA" id="ARBA00022475"/>
    </source>
</evidence>
<dbReference type="OrthoDB" id="9807950at2"/>
<dbReference type="SUPFAM" id="SSF160544">
    <property type="entry name" value="EscU C-terminal domain-like"/>
    <property type="match status" value="1"/>
</dbReference>
<comment type="function">
    <text evidence="12 13">Required for formation of the rod structure in the basal body of the flagellar apparatus. Together with FliI and FliH, may constitute the export apparatus of flagellin.</text>
</comment>
<keyword evidence="10 13" id="KW-0472">Membrane</keyword>
<evidence type="ECO:0000256" key="9">
    <source>
        <dbReference type="ARBA" id="ARBA00022989"/>
    </source>
</evidence>
<evidence type="ECO:0000256" key="3">
    <source>
        <dbReference type="ARBA" id="ARBA00021622"/>
    </source>
</evidence>